<keyword evidence="1" id="KW-1133">Transmembrane helix</keyword>
<name>A0A2A2H7L4_METBR</name>
<comment type="caution">
    <text evidence="2">The sequence shown here is derived from an EMBL/GenBank/DDBJ whole genome shotgun (WGS) entry which is preliminary data.</text>
</comment>
<dbReference type="AlphaFoldDB" id="A0A2A2H7L4"/>
<dbReference type="OrthoDB" id="69551at2157"/>
<dbReference type="RefSeq" id="WP_048082484.1">
    <property type="nucleotide sequence ID" value="NZ_LMVM01000007.1"/>
</dbReference>
<reference evidence="2 3" key="1">
    <citation type="journal article" date="2017" name="BMC Genomics">
        <title>Genomic analysis of methanogenic archaea reveals a shift towards energy conservation.</title>
        <authorList>
            <person name="Gilmore S.P."/>
            <person name="Henske J.K."/>
            <person name="Sexton J.A."/>
            <person name="Solomon K.V."/>
            <person name="Seppala S."/>
            <person name="Yoo J.I."/>
            <person name="Huyett L.M."/>
            <person name="Pressman A."/>
            <person name="Cogan J.Z."/>
            <person name="Kivenson V."/>
            <person name="Peng X."/>
            <person name="Tan Y."/>
            <person name="Valentine D.L."/>
            <person name="O'Malley M.A."/>
        </authorList>
    </citation>
    <scope>NUCLEOTIDE SEQUENCE [LARGE SCALE GENOMIC DNA]</scope>
    <source>
        <strain evidence="2 3">M.o.H.</strain>
    </source>
</reference>
<keyword evidence="1" id="KW-0812">Transmembrane</keyword>
<organism evidence="2 3">
    <name type="scientific">Methanobacterium bryantii</name>
    <dbReference type="NCBI Taxonomy" id="2161"/>
    <lineage>
        <taxon>Archaea</taxon>
        <taxon>Methanobacteriati</taxon>
        <taxon>Methanobacteriota</taxon>
        <taxon>Methanomada group</taxon>
        <taxon>Methanobacteria</taxon>
        <taxon>Methanobacteriales</taxon>
        <taxon>Methanobacteriaceae</taxon>
        <taxon>Methanobacterium</taxon>
    </lineage>
</organism>
<keyword evidence="1" id="KW-0472">Membrane</keyword>
<gene>
    <name evidence="2" type="ORF">ASJ80_10105</name>
</gene>
<dbReference type="Proteomes" id="UP000217784">
    <property type="component" value="Unassembled WGS sequence"/>
</dbReference>
<evidence type="ECO:0000313" key="2">
    <source>
        <dbReference type="EMBL" id="PAV05335.1"/>
    </source>
</evidence>
<sequence>MNKMSIISSIVLIISVGSIIYALIFNPADWIVYGISIIFIPLGVLSFGLIIMAKAREEEKEDRRKEPFIGY</sequence>
<protein>
    <submittedName>
        <fullName evidence="2">Energy-converting hydrogenase A subunit I EhaI</fullName>
    </submittedName>
</protein>
<feature type="transmembrane region" description="Helical" evidence="1">
    <location>
        <begin position="7"/>
        <end position="24"/>
    </location>
</feature>
<keyword evidence="3" id="KW-1185">Reference proteome</keyword>
<dbReference type="EMBL" id="LMVM01000007">
    <property type="protein sequence ID" value="PAV05335.1"/>
    <property type="molecule type" value="Genomic_DNA"/>
</dbReference>
<proteinExistence type="predicted"/>
<evidence type="ECO:0000313" key="3">
    <source>
        <dbReference type="Proteomes" id="UP000217784"/>
    </source>
</evidence>
<evidence type="ECO:0000256" key="1">
    <source>
        <dbReference type="SAM" id="Phobius"/>
    </source>
</evidence>
<feature type="transmembrane region" description="Helical" evidence="1">
    <location>
        <begin position="30"/>
        <end position="53"/>
    </location>
</feature>
<dbReference type="GeneID" id="300259179"/>
<accession>A0A2A2H7L4</accession>